<keyword evidence="7" id="KW-1185">Reference proteome</keyword>
<evidence type="ECO:0000256" key="2">
    <source>
        <dbReference type="ARBA" id="ARBA00006280"/>
    </source>
</evidence>
<dbReference type="Pfam" id="PF17521">
    <property type="entry name" value="Secapin"/>
    <property type="match status" value="1"/>
</dbReference>
<dbReference type="GO" id="GO:0005576">
    <property type="term" value="C:extracellular region"/>
    <property type="evidence" value="ECO:0007669"/>
    <property type="project" value="UniProtKB-SubCell"/>
</dbReference>
<feature type="signal peptide" evidence="5">
    <location>
        <begin position="1"/>
        <end position="25"/>
    </location>
</feature>
<gene>
    <name evidence="6" type="ORF">LPLAT_LOCUS851</name>
</gene>
<accession>A0AAV2N2X7</accession>
<keyword evidence="3" id="KW-0964">Secreted</keyword>
<proteinExistence type="inferred from homology"/>
<comment type="similarity">
    <text evidence="2">Belongs to the secapin family.</text>
</comment>
<protein>
    <recommendedName>
        <fullName evidence="8">Secapin</fullName>
    </recommendedName>
</protein>
<evidence type="ECO:0000256" key="1">
    <source>
        <dbReference type="ARBA" id="ARBA00004613"/>
    </source>
</evidence>
<evidence type="ECO:0000313" key="6">
    <source>
        <dbReference type="EMBL" id="CAL1674097.1"/>
    </source>
</evidence>
<evidence type="ECO:0000256" key="4">
    <source>
        <dbReference type="ARBA" id="ARBA00023157"/>
    </source>
</evidence>
<dbReference type="InterPro" id="IPR020128">
    <property type="entry name" value="Secapin"/>
</dbReference>
<dbReference type="EMBL" id="OZ034824">
    <property type="protein sequence ID" value="CAL1674097.1"/>
    <property type="molecule type" value="Genomic_DNA"/>
</dbReference>
<name>A0AAV2N2X7_9HYME</name>
<evidence type="ECO:0000256" key="3">
    <source>
        <dbReference type="ARBA" id="ARBA00022525"/>
    </source>
</evidence>
<evidence type="ECO:0000313" key="7">
    <source>
        <dbReference type="Proteomes" id="UP001497644"/>
    </source>
</evidence>
<keyword evidence="5" id="KW-0732">Signal</keyword>
<feature type="chain" id="PRO_5043595513" description="Secapin" evidence="5">
    <location>
        <begin position="26"/>
        <end position="120"/>
    </location>
</feature>
<comment type="subcellular location">
    <subcellularLocation>
        <location evidence="1">Secreted</location>
    </subcellularLocation>
</comment>
<organism evidence="6 7">
    <name type="scientific">Lasius platythorax</name>
    <dbReference type="NCBI Taxonomy" id="488582"/>
    <lineage>
        <taxon>Eukaryota</taxon>
        <taxon>Metazoa</taxon>
        <taxon>Ecdysozoa</taxon>
        <taxon>Arthropoda</taxon>
        <taxon>Hexapoda</taxon>
        <taxon>Insecta</taxon>
        <taxon>Pterygota</taxon>
        <taxon>Neoptera</taxon>
        <taxon>Endopterygota</taxon>
        <taxon>Hymenoptera</taxon>
        <taxon>Apocrita</taxon>
        <taxon>Aculeata</taxon>
        <taxon>Formicoidea</taxon>
        <taxon>Formicidae</taxon>
        <taxon>Formicinae</taxon>
        <taxon>Lasius</taxon>
        <taxon>Lasius</taxon>
    </lineage>
</organism>
<sequence>MRFYFLRRFLSVLLLLVSLTCATQGSSLRTRRSVLDGIGNTLTSIGQTIKDTMKTRIDSLLHRYSTIEPETIELETIEPTLESDWNETTPDYREIINVPIRCPPNHVIVKKRCRIVTRRR</sequence>
<reference evidence="6 7" key="1">
    <citation type="submission" date="2024-04" db="EMBL/GenBank/DDBJ databases">
        <authorList>
            <consortium name="Molecular Ecology Group"/>
        </authorList>
    </citation>
    <scope>NUCLEOTIDE SEQUENCE [LARGE SCALE GENOMIC DNA]</scope>
</reference>
<evidence type="ECO:0008006" key="8">
    <source>
        <dbReference type="Google" id="ProtNLM"/>
    </source>
</evidence>
<keyword evidence="4" id="KW-1015">Disulfide bond</keyword>
<evidence type="ECO:0000256" key="5">
    <source>
        <dbReference type="SAM" id="SignalP"/>
    </source>
</evidence>
<dbReference type="Proteomes" id="UP001497644">
    <property type="component" value="Chromosome 1"/>
</dbReference>
<dbReference type="AlphaFoldDB" id="A0AAV2N2X7"/>